<dbReference type="Proteomes" id="UP000664859">
    <property type="component" value="Unassembled WGS sequence"/>
</dbReference>
<gene>
    <name evidence="3" type="ORF">JKP88DRAFT_348499</name>
</gene>
<comment type="caution">
    <text evidence="3">The sequence shown here is derived from an EMBL/GenBank/DDBJ whole genome shotgun (WGS) entry which is preliminary data.</text>
</comment>
<proteinExistence type="predicted"/>
<dbReference type="InterPro" id="IPR041698">
    <property type="entry name" value="Methyltransf_25"/>
</dbReference>
<keyword evidence="3" id="KW-0808">Transferase</keyword>
<reference evidence="3" key="1">
    <citation type="submission" date="2021-02" db="EMBL/GenBank/DDBJ databases">
        <title>First Annotated Genome of the Yellow-green Alga Tribonema minus.</title>
        <authorList>
            <person name="Mahan K.M."/>
        </authorList>
    </citation>
    <scope>NUCLEOTIDE SEQUENCE</scope>
    <source>
        <strain evidence="3">UTEX B ZZ1240</strain>
    </source>
</reference>
<name>A0A835Z8T5_9STRA</name>
<dbReference type="PANTHER" id="PTHR42912:SF98">
    <property type="entry name" value="UNCHARACTERISED METHYLTRANSFERASE RV1498C"/>
    <property type="match status" value="1"/>
</dbReference>
<accession>A0A835Z8T5</accession>
<evidence type="ECO:0000259" key="2">
    <source>
        <dbReference type="Pfam" id="PF13649"/>
    </source>
</evidence>
<feature type="domain" description="Methyltransferase" evidence="2">
    <location>
        <begin position="138"/>
        <end position="232"/>
    </location>
</feature>
<dbReference type="OrthoDB" id="416496at2759"/>
<feature type="region of interest" description="Disordered" evidence="1">
    <location>
        <begin position="64"/>
        <end position="94"/>
    </location>
</feature>
<dbReference type="Gene3D" id="3.40.50.150">
    <property type="entry name" value="Vaccinia Virus protein VP39"/>
    <property type="match status" value="1"/>
</dbReference>
<evidence type="ECO:0000313" key="3">
    <source>
        <dbReference type="EMBL" id="KAG5184383.1"/>
    </source>
</evidence>
<evidence type="ECO:0000256" key="1">
    <source>
        <dbReference type="SAM" id="MobiDB-lite"/>
    </source>
</evidence>
<keyword evidence="3" id="KW-0489">Methyltransferase</keyword>
<dbReference type="Pfam" id="PF13649">
    <property type="entry name" value="Methyltransf_25"/>
    <property type="match status" value="1"/>
</dbReference>
<dbReference type="AlphaFoldDB" id="A0A835Z8T5"/>
<organism evidence="3 4">
    <name type="scientific">Tribonema minus</name>
    <dbReference type="NCBI Taxonomy" id="303371"/>
    <lineage>
        <taxon>Eukaryota</taxon>
        <taxon>Sar</taxon>
        <taxon>Stramenopiles</taxon>
        <taxon>Ochrophyta</taxon>
        <taxon>PX clade</taxon>
        <taxon>Xanthophyceae</taxon>
        <taxon>Tribonematales</taxon>
        <taxon>Tribonemataceae</taxon>
        <taxon>Tribonema</taxon>
    </lineage>
</organism>
<dbReference type="GO" id="GO:0032259">
    <property type="term" value="P:methylation"/>
    <property type="evidence" value="ECO:0007669"/>
    <property type="project" value="UniProtKB-KW"/>
</dbReference>
<dbReference type="InterPro" id="IPR050508">
    <property type="entry name" value="Methyltransf_Superfamily"/>
</dbReference>
<dbReference type="PANTHER" id="PTHR42912">
    <property type="entry name" value="METHYLTRANSFERASE"/>
    <property type="match status" value="1"/>
</dbReference>
<dbReference type="EMBL" id="JAFCMP010000168">
    <property type="protein sequence ID" value="KAG5184383.1"/>
    <property type="molecule type" value="Genomic_DNA"/>
</dbReference>
<dbReference type="CDD" id="cd02440">
    <property type="entry name" value="AdoMet_MTases"/>
    <property type="match status" value="1"/>
</dbReference>
<protein>
    <submittedName>
        <fullName evidence="3">Methyltransferase type 12</fullName>
    </submittedName>
</protein>
<dbReference type="GO" id="GO:0008168">
    <property type="term" value="F:methyltransferase activity"/>
    <property type="evidence" value="ECO:0007669"/>
    <property type="project" value="UniProtKB-KW"/>
</dbReference>
<sequence>MEQAEEQLAERAQASASPMIANLIKSLGQAIVYYPDAGNLDTNRKLWDAYASEWSQDASWVQDMARGSRPGDGGPSATAAGAEPGSAGAASDREGGASAAAGIALERVGEEWSTSDELMQVVREFILPYLNPDSRAAELGCGGGRVAVQVYPHVSNLDCYDISPQMLTRCAAALKAAGARNATLQLLTAPALPAAAADSYDFLYCFDVLVHVDLHVSWRYLREVRRCLTERGRAFLSFASVCSRLGWERFARQSKFTVGGFYFMCPEMVRFIVAKAGLRIVREGPPEGTTDNVYYNRDFLIVVEKDSNWVNGDGDES</sequence>
<feature type="compositionally biased region" description="Low complexity" evidence="1">
    <location>
        <begin position="75"/>
        <end position="90"/>
    </location>
</feature>
<evidence type="ECO:0000313" key="4">
    <source>
        <dbReference type="Proteomes" id="UP000664859"/>
    </source>
</evidence>
<dbReference type="SUPFAM" id="SSF53335">
    <property type="entry name" value="S-adenosyl-L-methionine-dependent methyltransferases"/>
    <property type="match status" value="1"/>
</dbReference>
<dbReference type="InterPro" id="IPR029063">
    <property type="entry name" value="SAM-dependent_MTases_sf"/>
</dbReference>
<keyword evidence="4" id="KW-1185">Reference proteome</keyword>